<evidence type="ECO:0000313" key="8">
    <source>
        <dbReference type="Proteomes" id="UP001499967"/>
    </source>
</evidence>
<keyword evidence="4 6" id="KW-1133">Transmembrane helix</keyword>
<keyword evidence="2" id="KW-1003">Cell membrane</keyword>
<evidence type="ECO:0000313" key="7">
    <source>
        <dbReference type="EMBL" id="GAA0936166.1"/>
    </source>
</evidence>
<feature type="transmembrane region" description="Helical" evidence="6">
    <location>
        <begin position="21"/>
        <end position="40"/>
    </location>
</feature>
<feature type="transmembrane region" description="Helical" evidence="6">
    <location>
        <begin position="462"/>
        <end position="482"/>
    </location>
</feature>
<dbReference type="InterPro" id="IPR051679">
    <property type="entry name" value="DASS-Related_Transporters"/>
</dbReference>
<feature type="transmembrane region" description="Helical" evidence="6">
    <location>
        <begin position="329"/>
        <end position="348"/>
    </location>
</feature>
<comment type="caution">
    <text evidence="7">The sequence shown here is derived from an EMBL/GenBank/DDBJ whole genome shotgun (WGS) entry which is preliminary data.</text>
</comment>
<dbReference type="Proteomes" id="UP001499967">
    <property type="component" value="Unassembled WGS sequence"/>
</dbReference>
<proteinExistence type="predicted"/>
<keyword evidence="8" id="KW-1185">Reference proteome</keyword>
<organism evidence="7 8">
    <name type="scientific">Pseudonocardia zijingensis</name>
    <dbReference type="NCBI Taxonomy" id="153376"/>
    <lineage>
        <taxon>Bacteria</taxon>
        <taxon>Bacillati</taxon>
        <taxon>Actinomycetota</taxon>
        <taxon>Actinomycetes</taxon>
        <taxon>Pseudonocardiales</taxon>
        <taxon>Pseudonocardiaceae</taxon>
        <taxon>Pseudonocardia</taxon>
    </lineage>
</organism>
<feature type="transmembrane region" description="Helical" evidence="6">
    <location>
        <begin position="167"/>
        <end position="182"/>
    </location>
</feature>
<feature type="transmembrane region" description="Helical" evidence="6">
    <location>
        <begin position="292"/>
        <end position="309"/>
    </location>
</feature>
<keyword evidence="3 6" id="KW-0812">Transmembrane</keyword>
<sequence length="515" mass="53727">MTSDDTTGRPDTQPVTSRFPSAFTVLLIVTLAVWLLAFVIPSGRYALDPEGRPIAGTYQRVPADLSFGDRLYELFLAPVNGLYGIRSAETGYVGPDEVGELFGAASVFLFVLAIGMFITMTMRSGALDAVIARIAERYGGRGVPLIIILMAIFSLGGTTYGMAEETLGFYGLIVPLLLSLKYDRLVGAAVILLGAGSGTMGSTVNPFATGVASGVAEIGIVDGLGLRLILYVVLTAIAIAYVLRYANRVRTRPETSLVGVGAAGRSAVGSQQAPGAAAGPAQAPELTPRRRAVLGLVGLTFAFMIFAIVPWSQIFRGPDSEPFPWELGWYFPELAALFIVMAVVVGIVAGMREKELTGTLVSGAGDFLGAALIIVLARGITVIMNNATIIDTVLNGLEIAIAGTSAGLFGALMFIFNIPLAFLVPSSSGHATLAMPILAPLGDFAGVSGSLVVTAYQSASGWVNLFTPTSAVVMGGLALAGVPYDRYLKFVWPLLVVLLVVTTAIIAIAATFGFG</sequence>
<feature type="transmembrane region" description="Helical" evidence="6">
    <location>
        <begin position="494"/>
        <end position="514"/>
    </location>
</feature>
<comment type="subcellular location">
    <subcellularLocation>
        <location evidence="1">Cell membrane</location>
        <topology evidence="1">Multi-pass membrane protein</topology>
    </subcellularLocation>
</comment>
<dbReference type="EMBL" id="BAAAHP010000075">
    <property type="protein sequence ID" value="GAA0936166.1"/>
    <property type="molecule type" value="Genomic_DNA"/>
</dbReference>
<evidence type="ECO:0000256" key="1">
    <source>
        <dbReference type="ARBA" id="ARBA00004651"/>
    </source>
</evidence>
<dbReference type="PANTHER" id="PTHR43652:SF6">
    <property type="entry name" value="ARGININE REPRESSOR"/>
    <property type="match status" value="1"/>
</dbReference>
<protein>
    <submittedName>
        <fullName evidence="7">YfcC family protein</fullName>
    </submittedName>
</protein>
<feature type="transmembrane region" description="Helical" evidence="6">
    <location>
        <begin position="143"/>
        <end position="161"/>
    </location>
</feature>
<accession>A0ABN1Q2T9</accession>
<feature type="transmembrane region" description="Helical" evidence="6">
    <location>
        <begin position="189"/>
        <end position="208"/>
    </location>
</feature>
<name>A0ABN1Q2T9_9PSEU</name>
<reference evidence="7 8" key="1">
    <citation type="journal article" date="2019" name="Int. J. Syst. Evol. Microbiol.">
        <title>The Global Catalogue of Microorganisms (GCM) 10K type strain sequencing project: providing services to taxonomists for standard genome sequencing and annotation.</title>
        <authorList>
            <consortium name="The Broad Institute Genomics Platform"/>
            <consortium name="The Broad Institute Genome Sequencing Center for Infectious Disease"/>
            <person name="Wu L."/>
            <person name="Ma J."/>
        </authorList>
    </citation>
    <scope>NUCLEOTIDE SEQUENCE [LARGE SCALE GENOMIC DNA]</scope>
    <source>
        <strain evidence="7 8">JCM 11117</strain>
    </source>
</reference>
<evidence type="ECO:0000256" key="4">
    <source>
        <dbReference type="ARBA" id="ARBA00022989"/>
    </source>
</evidence>
<dbReference type="InterPro" id="IPR018385">
    <property type="entry name" value="C4_dicarb_anaerob_car-like"/>
</dbReference>
<evidence type="ECO:0000256" key="5">
    <source>
        <dbReference type="ARBA" id="ARBA00023136"/>
    </source>
</evidence>
<keyword evidence="5 6" id="KW-0472">Membrane</keyword>
<dbReference type="RefSeq" id="WP_343941810.1">
    <property type="nucleotide sequence ID" value="NZ_BAAAHP010000075.1"/>
</dbReference>
<gene>
    <name evidence="7" type="ORF">GCM10009559_28330</name>
</gene>
<evidence type="ECO:0000256" key="3">
    <source>
        <dbReference type="ARBA" id="ARBA00022692"/>
    </source>
</evidence>
<feature type="transmembrane region" description="Helical" evidence="6">
    <location>
        <begin position="437"/>
        <end position="456"/>
    </location>
</feature>
<dbReference type="Pfam" id="PF03606">
    <property type="entry name" value="DcuC"/>
    <property type="match status" value="1"/>
</dbReference>
<evidence type="ECO:0000256" key="2">
    <source>
        <dbReference type="ARBA" id="ARBA00022475"/>
    </source>
</evidence>
<feature type="transmembrane region" description="Helical" evidence="6">
    <location>
        <begin position="228"/>
        <end position="246"/>
    </location>
</feature>
<feature type="transmembrane region" description="Helical" evidence="6">
    <location>
        <begin position="101"/>
        <end position="122"/>
    </location>
</feature>
<feature type="transmembrane region" description="Helical" evidence="6">
    <location>
        <begin position="400"/>
        <end position="425"/>
    </location>
</feature>
<evidence type="ECO:0000256" key="6">
    <source>
        <dbReference type="SAM" id="Phobius"/>
    </source>
</evidence>
<dbReference type="PANTHER" id="PTHR43652">
    <property type="entry name" value="BASIC AMINO ACID ANTIPORTER YFCC-RELATED"/>
    <property type="match status" value="1"/>
</dbReference>